<feature type="signal peptide" evidence="5">
    <location>
        <begin position="1"/>
        <end position="21"/>
    </location>
</feature>
<dbReference type="SUPFAM" id="SSF103088">
    <property type="entry name" value="OmpA-like"/>
    <property type="match status" value="1"/>
</dbReference>
<dbReference type="InterPro" id="IPR011990">
    <property type="entry name" value="TPR-like_helical_dom_sf"/>
</dbReference>
<dbReference type="PANTHER" id="PTHR30329">
    <property type="entry name" value="STATOR ELEMENT OF FLAGELLAR MOTOR COMPLEX"/>
    <property type="match status" value="1"/>
</dbReference>
<keyword evidence="7" id="KW-0282">Flagellum</keyword>
<evidence type="ECO:0000313" key="7">
    <source>
        <dbReference type="EMBL" id="OXA84094.1"/>
    </source>
</evidence>
<comment type="subcellular location">
    <subcellularLocation>
        <location evidence="1">Cell outer membrane</location>
    </subcellularLocation>
</comment>
<evidence type="ECO:0000256" key="5">
    <source>
        <dbReference type="SAM" id="SignalP"/>
    </source>
</evidence>
<protein>
    <submittedName>
        <fullName evidence="7">Flagellar motor protein MotB</fullName>
    </submittedName>
</protein>
<organism evidence="7 8">
    <name type="scientific">Flavobacterium hercynium</name>
    <dbReference type="NCBI Taxonomy" id="387094"/>
    <lineage>
        <taxon>Bacteria</taxon>
        <taxon>Pseudomonadati</taxon>
        <taxon>Bacteroidota</taxon>
        <taxon>Flavobacteriia</taxon>
        <taxon>Flavobacteriales</taxon>
        <taxon>Flavobacteriaceae</taxon>
        <taxon>Flavobacterium</taxon>
    </lineage>
</organism>
<dbReference type="Gene3D" id="2.120.10.30">
    <property type="entry name" value="TolB, C-terminal domain"/>
    <property type="match status" value="1"/>
</dbReference>
<dbReference type="Pfam" id="PF07676">
    <property type="entry name" value="PD40"/>
    <property type="match status" value="3"/>
</dbReference>
<keyword evidence="7" id="KW-0966">Cell projection</keyword>
<dbReference type="InterPro" id="IPR006664">
    <property type="entry name" value="OMP_bac"/>
</dbReference>
<dbReference type="PANTHER" id="PTHR30329:SF21">
    <property type="entry name" value="LIPOPROTEIN YIAD-RELATED"/>
    <property type="match status" value="1"/>
</dbReference>
<evidence type="ECO:0000256" key="2">
    <source>
        <dbReference type="ARBA" id="ARBA00023136"/>
    </source>
</evidence>
<evidence type="ECO:0000313" key="8">
    <source>
        <dbReference type="Proteomes" id="UP000198345"/>
    </source>
</evidence>
<dbReference type="OrthoDB" id="9809364at2"/>
<proteinExistence type="predicted"/>
<keyword evidence="2 4" id="KW-0472">Membrane</keyword>
<keyword evidence="5" id="KW-0732">Signal</keyword>
<feature type="chain" id="PRO_5013166758" evidence="5">
    <location>
        <begin position="22"/>
        <end position="644"/>
    </location>
</feature>
<dbReference type="InterPro" id="IPR036737">
    <property type="entry name" value="OmpA-like_sf"/>
</dbReference>
<dbReference type="SUPFAM" id="SSF82171">
    <property type="entry name" value="DPP6 N-terminal domain-like"/>
    <property type="match status" value="1"/>
</dbReference>
<dbReference type="EMBL" id="MUGW01000070">
    <property type="protein sequence ID" value="OXA84094.1"/>
    <property type="molecule type" value="Genomic_DNA"/>
</dbReference>
<dbReference type="CDD" id="cd07185">
    <property type="entry name" value="OmpA_C-like"/>
    <property type="match status" value="1"/>
</dbReference>
<keyword evidence="8" id="KW-1185">Reference proteome</keyword>
<dbReference type="PRINTS" id="PR01021">
    <property type="entry name" value="OMPADOMAIN"/>
</dbReference>
<keyword evidence="7" id="KW-0969">Cilium</keyword>
<evidence type="ECO:0000256" key="3">
    <source>
        <dbReference type="ARBA" id="ARBA00023237"/>
    </source>
</evidence>
<gene>
    <name evidence="7" type="ORF">B0A66_21355</name>
</gene>
<comment type="caution">
    <text evidence="7">The sequence shown here is derived from an EMBL/GenBank/DDBJ whole genome shotgun (WGS) entry which is preliminary data.</text>
</comment>
<feature type="domain" description="OmpA-like" evidence="6">
    <location>
        <begin position="522"/>
        <end position="644"/>
    </location>
</feature>
<dbReference type="InterPro" id="IPR006665">
    <property type="entry name" value="OmpA-like"/>
</dbReference>
<dbReference type="RefSeq" id="WP_089051872.1">
    <property type="nucleotide sequence ID" value="NZ_FXTV01000006.1"/>
</dbReference>
<evidence type="ECO:0000256" key="1">
    <source>
        <dbReference type="ARBA" id="ARBA00004442"/>
    </source>
</evidence>
<dbReference type="Gene3D" id="3.30.1330.60">
    <property type="entry name" value="OmpA-like domain"/>
    <property type="match status" value="1"/>
</dbReference>
<dbReference type="Pfam" id="PF00691">
    <property type="entry name" value="OmpA"/>
    <property type="match status" value="1"/>
</dbReference>
<dbReference type="PROSITE" id="PS51123">
    <property type="entry name" value="OMPA_2"/>
    <property type="match status" value="1"/>
</dbReference>
<keyword evidence="3" id="KW-0998">Cell outer membrane</keyword>
<evidence type="ECO:0000259" key="6">
    <source>
        <dbReference type="PROSITE" id="PS51123"/>
    </source>
</evidence>
<dbReference type="InterPro" id="IPR011659">
    <property type="entry name" value="WD40"/>
</dbReference>
<reference evidence="7 8" key="1">
    <citation type="submission" date="2016-11" db="EMBL/GenBank/DDBJ databases">
        <title>Whole genomes of Flavobacteriaceae.</title>
        <authorList>
            <person name="Stine C."/>
            <person name="Li C."/>
            <person name="Tadesse D."/>
        </authorList>
    </citation>
    <scope>NUCLEOTIDE SEQUENCE [LARGE SCALE GENOMIC DNA]</scope>
    <source>
        <strain evidence="7 8">DSM 18292</strain>
    </source>
</reference>
<dbReference type="Proteomes" id="UP000198345">
    <property type="component" value="Unassembled WGS sequence"/>
</dbReference>
<name>A0A226GQX6_9FLAO</name>
<dbReference type="InterPro" id="IPR050330">
    <property type="entry name" value="Bact_OuterMem_StrucFunc"/>
</dbReference>
<dbReference type="Gene3D" id="1.25.40.10">
    <property type="entry name" value="Tetratricopeptide repeat domain"/>
    <property type="match status" value="1"/>
</dbReference>
<dbReference type="GO" id="GO:0009279">
    <property type="term" value="C:cell outer membrane"/>
    <property type="evidence" value="ECO:0007669"/>
    <property type="project" value="UniProtKB-SubCell"/>
</dbReference>
<dbReference type="InterPro" id="IPR011042">
    <property type="entry name" value="6-blade_b-propeller_TolB-like"/>
</dbReference>
<sequence length="644" mass="73771">MKIKNLKYSLVLSFSFLYSLAQNIAGNKAEENYNKNAYIDAITIYEKIAERGYKEEKMFQRIGNSYYFNAELTKAVKWYDQLFSLNTQQEPEYYFRYSQALKSIGDYEKADKMRVIFNKMVKARSESKESENNANYLNQIRMNSGRFEVSDAGINSNESDYGSTIYNNKLVFASARDTGVTIKRILKWTNKPFTNLYTAEIKEDGSLGTPVRFDKEINSKFNESTPVFTKDGKTMYFTRNNFLDGKRGRNDKRITLLKIYRATWVKNEWSNIIEVPFNSDQYSVAHPSLSPDDKKLYFASDMPGGLGQSDLYSVVIKEDGTFEKPENLGPTINTEGRETFPFFAGDNELYFASDGRPGLGGLDVFVAKAKESGFEPVQNVGEPVNTKFDDFGYIIDSGSRQGYFSSNKEDGIGNDDIYKFTETRRLVCEKKLSGLVLDSQTNEVLKNSKVILFDDKFEKLAEIVSADGAYSFDLKCYSMYHIRAIKEDYETNEVAVSVHPFDDKSERDIKLDKQIQAITIGTDLAKILNIPIVYFGFDQSNIKKEAAFELEKVLAVLQQYPTMKIDVRSHTDSRQTENYNMKLSEKRAKATIDWFIKKGIDPARITGRGYGESRLINKCADNVKCTEEEHKLNRRSEFVILSFQ</sequence>
<accession>A0A226GQX6</accession>
<dbReference type="SUPFAM" id="SSF48452">
    <property type="entry name" value="TPR-like"/>
    <property type="match status" value="1"/>
</dbReference>
<evidence type="ECO:0000256" key="4">
    <source>
        <dbReference type="PROSITE-ProRule" id="PRU00473"/>
    </source>
</evidence>
<dbReference type="AlphaFoldDB" id="A0A226GQX6"/>